<comment type="caution">
    <text evidence="9">The sequence shown here is derived from an EMBL/GenBank/DDBJ whole genome shotgun (WGS) entry which is preliminary data.</text>
</comment>
<dbReference type="Gene3D" id="1.20.58.110">
    <property type="entry name" value="Ribosomal protein S20"/>
    <property type="match status" value="1"/>
</dbReference>
<dbReference type="SUPFAM" id="SSF46992">
    <property type="entry name" value="Ribosomal protein S20"/>
    <property type="match status" value="1"/>
</dbReference>
<evidence type="ECO:0000313" key="9">
    <source>
        <dbReference type="EMBL" id="MBK3517586.1"/>
    </source>
</evidence>
<evidence type="ECO:0000256" key="4">
    <source>
        <dbReference type="ARBA" id="ARBA00022884"/>
    </source>
</evidence>
<dbReference type="GO" id="GO:0005840">
    <property type="term" value="C:ribosome"/>
    <property type="evidence" value="ECO:0007669"/>
    <property type="project" value="UniProtKB-KW"/>
</dbReference>
<dbReference type="Pfam" id="PF01649">
    <property type="entry name" value="Ribosomal_S20p"/>
    <property type="match status" value="1"/>
</dbReference>
<evidence type="ECO:0000256" key="2">
    <source>
        <dbReference type="ARBA" id="ARBA00007634"/>
    </source>
</evidence>
<keyword evidence="5 8" id="KW-0689">Ribosomal protein</keyword>
<dbReference type="InterPro" id="IPR002583">
    <property type="entry name" value="Ribosomal_bS20"/>
</dbReference>
<proteinExistence type="inferred from homology"/>
<evidence type="ECO:0000313" key="10">
    <source>
        <dbReference type="Proteomes" id="UP000605676"/>
    </source>
</evidence>
<dbReference type="NCBIfam" id="TIGR00029">
    <property type="entry name" value="S20"/>
    <property type="match status" value="1"/>
</dbReference>
<dbReference type="PANTHER" id="PTHR33398">
    <property type="entry name" value="30S RIBOSOMAL PROTEIN S20"/>
    <property type="match status" value="1"/>
</dbReference>
<evidence type="ECO:0000256" key="8">
    <source>
        <dbReference type="HAMAP-Rule" id="MF_00500"/>
    </source>
</evidence>
<name>A0ABS1HIY7_9BACT</name>
<organism evidence="9 10">
    <name type="scientific">Carboxylicivirga marina</name>
    <dbReference type="NCBI Taxonomy" id="2800988"/>
    <lineage>
        <taxon>Bacteria</taxon>
        <taxon>Pseudomonadati</taxon>
        <taxon>Bacteroidota</taxon>
        <taxon>Bacteroidia</taxon>
        <taxon>Marinilabiliales</taxon>
        <taxon>Marinilabiliaceae</taxon>
        <taxon>Carboxylicivirga</taxon>
    </lineage>
</organism>
<evidence type="ECO:0000256" key="3">
    <source>
        <dbReference type="ARBA" id="ARBA00022730"/>
    </source>
</evidence>
<keyword evidence="6 8" id="KW-0687">Ribonucleoprotein</keyword>
<dbReference type="Proteomes" id="UP000605676">
    <property type="component" value="Unassembled WGS sequence"/>
</dbReference>
<accession>A0ABS1HIY7</accession>
<reference evidence="9 10" key="1">
    <citation type="submission" date="2021-01" db="EMBL/GenBank/DDBJ databases">
        <title>Carboxyliciviraga sp.nov., isolated from coastal sediments.</title>
        <authorList>
            <person name="Lu D."/>
            <person name="Zhang T."/>
        </authorList>
    </citation>
    <scope>NUCLEOTIDE SEQUENCE [LARGE SCALE GENOMIC DNA]</scope>
    <source>
        <strain evidence="9 10">N1Y132</strain>
    </source>
</reference>
<evidence type="ECO:0000256" key="6">
    <source>
        <dbReference type="ARBA" id="ARBA00023274"/>
    </source>
</evidence>
<protein>
    <recommendedName>
        <fullName evidence="7 8">Small ribosomal subunit protein bS20</fullName>
    </recommendedName>
</protein>
<evidence type="ECO:0000256" key="1">
    <source>
        <dbReference type="ARBA" id="ARBA00003134"/>
    </source>
</evidence>
<evidence type="ECO:0000256" key="7">
    <source>
        <dbReference type="ARBA" id="ARBA00035136"/>
    </source>
</evidence>
<dbReference type="EMBL" id="JAENRR010000018">
    <property type="protein sequence ID" value="MBK3517586.1"/>
    <property type="molecule type" value="Genomic_DNA"/>
</dbReference>
<keyword evidence="10" id="KW-1185">Reference proteome</keyword>
<dbReference type="PANTHER" id="PTHR33398:SF1">
    <property type="entry name" value="SMALL RIBOSOMAL SUBUNIT PROTEIN BS20C"/>
    <property type="match status" value="1"/>
</dbReference>
<keyword evidence="4 8" id="KW-0694">RNA-binding</keyword>
<dbReference type="HAMAP" id="MF_00500">
    <property type="entry name" value="Ribosomal_bS20"/>
    <property type="match status" value="1"/>
</dbReference>
<comment type="similarity">
    <text evidence="2 8">Belongs to the bacterial ribosomal protein bS20 family.</text>
</comment>
<evidence type="ECO:0000256" key="5">
    <source>
        <dbReference type="ARBA" id="ARBA00022980"/>
    </source>
</evidence>
<keyword evidence="3 8" id="KW-0699">rRNA-binding</keyword>
<gene>
    <name evidence="8" type="primary">rpsT</name>
    <name evidence="9" type="ORF">JIV24_09600</name>
</gene>
<dbReference type="InterPro" id="IPR036510">
    <property type="entry name" value="Ribosomal_bS20_sf"/>
</dbReference>
<dbReference type="RefSeq" id="WP_200464814.1">
    <property type="nucleotide sequence ID" value="NZ_JAENRR010000018.1"/>
</dbReference>
<comment type="function">
    <text evidence="1 8">Binds directly to 16S ribosomal RNA.</text>
</comment>
<sequence>MANHQSAKKRIRQIEKRRLHNRYFAKTARNAVKALRSASEKEAAQELLPKVTAMLDKLSKKNIIHKNKAANLKSKLTKHVNAL</sequence>